<name>A0AA39X8W4_9PEZI</name>
<dbReference type="Pfam" id="PF00194">
    <property type="entry name" value="Carb_anhydrase"/>
    <property type="match status" value="1"/>
</dbReference>
<gene>
    <name evidence="8" type="ORF">B0T17DRAFT_652962</name>
</gene>
<dbReference type="AlphaFoldDB" id="A0AA39X8W4"/>
<accession>A0AA39X8W4</accession>
<evidence type="ECO:0000256" key="1">
    <source>
        <dbReference type="ARBA" id="ARBA00010718"/>
    </source>
</evidence>
<dbReference type="InterPro" id="IPR041891">
    <property type="entry name" value="Alpha_CA_prokaryot-like"/>
</dbReference>
<dbReference type="SUPFAM" id="SSF51069">
    <property type="entry name" value="Carbonic anhydrase"/>
    <property type="match status" value="1"/>
</dbReference>
<keyword evidence="5" id="KW-0456">Lyase</keyword>
<dbReference type="PANTHER" id="PTHR18952:SF265">
    <property type="entry name" value="CARBONIC ANHYDRASE"/>
    <property type="match status" value="1"/>
</dbReference>
<dbReference type="SMART" id="SM01057">
    <property type="entry name" value="Carb_anhydrase"/>
    <property type="match status" value="1"/>
</dbReference>
<dbReference type="GO" id="GO:0004089">
    <property type="term" value="F:carbonate dehydratase activity"/>
    <property type="evidence" value="ECO:0007669"/>
    <property type="project" value="UniProtKB-EC"/>
</dbReference>
<proteinExistence type="inferred from homology"/>
<evidence type="ECO:0000313" key="9">
    <source>
        <dbReference type="Proteomes" id="UP001174934"/>
    </source>
</evidence>
<comment type="similarity">
    <text evidence="1">Belongs to the alpha-carbonic anhydrase family.</text>
</comment>
<evidence type="ECO:0000256" key="3">
    <source>
        <dbReference type="ARBA" id="ARBA00022723"/>
    </source>
</evidence>
<evidence type="ECO:0000256" key="6">
    <source>
        <dbReference type="ARBA" id="ARBA00048348"/>
    </source>
</evidence>
<reference evidence="8" key="1">
    <citation type="submission" date="2023-06" db="EMBL/GenBank/DDBJ databases">
        <title>Genome-scale phylogeny and comparative genomics of the fungal order Sordariales.</title>
        <authorList>
            <consortium name="Lawrence Berkeley National Laboratory"/>
            <person name="Hensen N."/>
            <person name="Bonometti L."/>
            <person name="Westerberg I."/>
            <person name="Brannstrom I.O."/>
            <person name="Guillou S."/>
            <person name="Cros-Aarteil S."/>
            <person name="Calhoun S."/>
            <person name="Haridas S."/>
            <person name="Kuo A."/>
            <person name="Mondo S."/>
            <person name="Pangilinan J."/>
            <person name="Riley R."/>
            <person name="LaButti K."/>
            <person name="Andreopoulos B."/>
            <person name="Lipzen A."/>
            <person name="Chen C."/>
            <person name="Yanf M."/>
            <person name="Daum C."/>
            <person name="Ng V."/>
            <person name="Clum A."/>
            <person name="Steindorff A."/>
            <person name="Ohm R."/>
            <person name="Martin F."/>
            <person name="Silar P."/>
            <person name="Natvig D."/>
            <person name="Lalanne C."/>
            <person name="Gautier V."/>
            <person name="Ament-velasquez S.L."/>
            <person name="Kruys A."/>
            <person name="Hutchinson M.I."/>
            <person name="Powell A.J."/>
            <person name="Barry K."/>
            <person name="Miller A.N."/>
            <person name="Grigoriev I.V."/>
            <person name="Debuchy R."/>
            <person name="Gladieux P."/>
            <person name="Thoren M.H."/>
            <person name="Johannesson H."/>
        </authorList>
    </citation>
    <scope>NUCLEOTIDE SEQUENCE</scope>
    <source>
        <strain evidence="8">SMH3391-2</strain>
    </source>
</reference>
<dbReference type="Gene3D" id="3.10.200.10">
    <property type="entry name" value="Alpha carbonic anhydrase"/>
    <property type="match status" value="2"/>
</dbReference>
<keyword evidence="3" id="KW-0479">Metal-binding</keyword>
<dbReference type="EMBL" id="JAULSR010000002">
    <property type="protein sequence ID" value="KAK0629276.1"/>
    <property type="molecule type" value="Genomic_DNA"/>
</dbReference>
<feature type="domain" description="Alpha-carbonic anhydrase" evidence="7">
    <location>
        <begin position="80"/>
        <end position="366"/>
    </location>
</feature>
<dbReference type="EC" id="4.2.1.1" evidence="2"/>
<sequence>MNVTYFNTGQDGYSRVPLLEAGYRLGDAVAPAEAHALKRCMDRFFKALVVATSVTQVVSLCSHNTFLHPRAEEGGAVEVKTFGYTGEIGPMFWAGLEEGGVNSACSTGTRQSPIDMTAGSFNMMHSSDIEVQIPDFTEGTEFENLGTTVEVIAAPGGTLKLGEKEFELKQFHFHLPSEHLDNGTSRAMEMHMVWQSADANIAVIGTYIDVVTGAPSANAPVVAAPAEPIPAANGTADVAAPATTATAPVVAERRSRFARRGWMPSGRAAPIPAKRQEAAAPAAPAADAASTLLETVFALVDEIAVPGTKTKTPLSEGVSWLVSTQTLRIQAATFEKVRNVIGFNSRFTQNAPGLQNVLERAAAGALGLVKKD</sequence>
<dbReference type="PROSITE" id="PS51144">
    <property type="entry name" value="ALPHA_CA_2"/>
    <property type="match status" value="1"/>
</dbReference>
<evidence type="ECO:0000313" key="8">
    <source>
        <dbReference type="EMBL" id="KAK0629276.1"/>
    </source>
</evidence>
<evidence type="ECO:0000256" key="5">
    <source>
        <dbReference type="ARBA" id="ARBA00023239"/>
    </source>
</evidence>
<dbReference type="InterPro" id="IPR001148">
    <property type="entry name" value="CA_dom"/>
</dbReference>
<dbReference type="Proteomes" id="UP001174934">
    <property type="component" value="Unassembled WGS sequence"/>
</dbReference>
<dbReference type="PANTHER" id="PTHR18952">
    <property type="entry name" value="CARBONIC ANHYDRASE"/>
    <property type="match status" value="1"/>
</dbReference>
<evidence type="ECO:0000256" key="2">
    <source>
        <dbReference type="ARBA" id="ARBA00012925"/>
    </source>
</evidence>
<evidence type="ECO:0000259" key="7">
    <source>
        <dbReference type="PROSITE" id="PS51144"/>
    </source>
</evidence>
<keyword evidence="9" id="KW-1185">Reference proteome</keyword>
<protein>
    <recommendedName>
        <fullName evidence="2">carbonic anhydrase</fullName>
        <ecNumber evidence="2">4.2.1.1</ecNumber>
    </recommendedName>
</protein>
<comment type="caution">
    <text evidence="8">The sequence shown here is derived from an EMBL/GenBank/DDBJ whole genome shotgun (WGS) entry which is preliminary data.</text>
</comment>
<dbReference type="CDD" id="cd03124">
    <property type="entry name" value="alpha_CA_prokaryotic_like"/>
    <property type="match status" value="1"/>
</dbReference>
<evidence type="ECO:0000256" key="4">
    <source>
        <dbReference type="ARBA" id="ARBA00022833"/>
    </source>
</evidence>
<dbReference type="InterPro" id="IPR023561">
    <property type="entry name" value="Carbonic_anhydrase_a-class"/>
</dbReference>
<dbReference type="InterPro" id="IPR036398">
    <property type="entry name" value="CA_dom_sf"/>
</dbReference>
<keyword evidence="4" id="KW-0862">Zinc</keyword>
<dbReference type="GO" id="GO:0008270">
    <property type="term" value="F:zinc ion binding"/>
    <property type="evidence" value="ECO:0007669"/>
    <property type="project" value="InterPro"/>
</dbReference>
<comment type="catalytic activity">
    <reaction evidence="6">
        <text>hydrogencarbonate + H(+) = CO2 + H2O</text>
        <dbReference type="Rhea" id="RHEA:10748"/>
        <dbReference type="ChEBI" id="CHEBI:15377"/>
        <dbReference type="ChEBI" id="CHEBI:15378"/>
        <dbReference type="ChEBI" id="CHEBI:16526"/>
        <dbReference type="ChEBI" id="CHEBI:17544"/>
        <dbReference type="EC" id="4.2.1.1"/>
    </reaction>
</comment>
<organism evidence="8 9">
    <name type="scientific">Bombardia bombarda</name>
    <dbReference type="NCBI Taxonomy" id="252184"/>
    <lineage>
        <taxon>Eukaryota</taxon>
        <taxon>Fungi</taxon>
        <taxon>Dikarya</taxon>
        <taxon>Ascomycota</taxon>
        <taxon>Pezizomycotina</taxon>
        <taxon>Sordariomycetes</taxon>
        <taxon>Sordariomycetidae</taxon>
        <taxon>Sordariales</taxon>
        <taxon>Lasiosphaeriaceae</taxon>
        <taxon>Bombardia</taxon>
    </lineage>
</organism>